<keyword evidence="9" id="KW-0249">Electron transport</keyword>
<evidence type="ECO:0000256" key="14">
    <source>
        <dbReference type="ARBA" id="ARBA00031019"/>
    </source>
</evidence>
<accession>A0A346RJJ1</accession>
<evidence type="ECO:0000256" key="2">
    <source>
        <dbReference type="ARBA" id="ARBA00005698"/>
    </source>
</evidence>
<dbReference type="PANTHER" id="PTHR11435:SF1">
    <property type="entry name" value="NADH-UBIQUINONE OXIDOREDUCTASE CHAIN 6"/>
    <property type="match status" value="1"/>
</dbReference>
<evidence type="ECO:0000256" key="3">
    <source>
        <dbReference type="ARBA" id="ARBA00012944"/>
    </source>
</evidence>
<comment type="similarity">
    <text evidence="2">Belongs to the complex I subunit 6 family.</text>
</comment>
<feature type="transmembrane region" description="Helical" evidence="16">
    <location>
        <begin position="133"/>
        <end position="153"/>
    </location>
</feature>
<feature type="transmembrane region" description="Helical" evidence="16">
    <location>
        <begin position="81"/>
        <end position="102"/>
    </location>
</feature>
<evidence type="ECO:0000256" key="11">
    <source>
        <dbReference type="ARBA" id="ARBA00023027"/>
    </source>
</evidence>
<organism evidence="17">
    <name type="scientific">Cucujoidea sp. 2 KM-2017</name>
    <dbReference type="NCBI Taxonomy" id="2219356"/>
    <lineage>
        <taxon>Eukaryota</taxon>
        <taxon>Metazoa</taxon>
        <taxon>Ecdysozoa</taxon>
        <taxon>Arthropoda</taxon>
        <taxon>Hexapoda</taxon>
        <taxon>Insecta</taxon>
        <taxon>Pterygota</taxon>
        <taxon>Neoptera</taxon>
        <taxon>Endopterygota</taxon>
        <taxon>Coleoptera</taxon>
        <taxon>Polyphaga</taxon>
        <taxon>Cucujiformia</taxon>
    </lineage>
</organism>
<evidence type="ECO:0000256" key="8">
    <source>
        <dbReference type="ARBA" id="ARBA00022967"/>
    </source>
</evidence>
<keyword evidence="7 16" id="KW-0812">Transmembrane</keyword>
<dbReference type="GO" id="GO:0008137">
    <property type="term" value="F:NADH dehydrogenase (ubiquinone) activity"/>
    <property type="evidence" value="ECO:0007669"/>
    <property type="project" value="UniProtKB-EC"/>
</dbReference>
<evidence type="ECO:0000256" key="4">
    <source>
        <dbReference type="ARBA" id="ARBA00021095"/>
    </source>
</evidence>
<reference evidence="17" key="1">
    <citation type="journal article" date="2018" name="J. ISSAAS">
        <title>The contribution of mitochondrial metagenomics to large-scale data mining and phylogenetic analysis of Coleoptera.</title>
        <authorList>
            <person name="Miller K."/>
            <person name="Linard B."/>
            <person name="Motyka M."/>
            <person name="Bocek M."/>
            <person name="Vogler A.P."/>
        </authorList>
    </citation>
    <scope>NUCLEOTIDE SEQUENCE</scope>
</reference>
<keyword evidence="11" id="KW-0520">NAD</keyword>
<comment type="subcellular location">
    <subcellularLocation>
        <location evidence="1">Mitochondrion membrane</location>
        <topology evidence="1">Multi-pass membrane protein</topology>
    </subcellularLocation>
</comment>
<dbReference type="AlphaFoldDB" id="A0A346RJJ1"/>
<feature type="transmembrane region" description="Helical" evidence="16">
    <location>
        <begin position="47"/>
        <end position="69"/>
    </location>
</feature>
<keyword evidence="5" id="KW-0813">Transport</keyword>
<sequence>MMSLFLIMTSLLFIFMDHPLSYGLILLIQTIFISLNTGSLSLNYWFSYIIFLIMIGGMLILFLYMTSVASNEKFKYSSKTLSILIMFFMLIIMLMILDQYLLNLKNFNILMLTPMTYSYENMFNKYMNLPNNLIITMMIIYLFITLIAIVKITNVNYGPLRQKF</sequence>
<evidence type="ECO:0000256" key="9">
    <source>
        <dbReference type="ARBA" id="ARBA00022982"/>
    </source>
</evidence>
<evidence type="ECO:0000256" key="13">
    <source>
        <dbReference type="ARBA" id="ARBA00023136"/>
    </source>
</evidence>
<keyword evidence="13 16" id="KW-0472">Membrane</keyword>
<dbReference type="EMBL" id="MG193484">
    <property type="protein sequence ID" value="AXS66238.1"/>
    <property type="molecule type" value="Genomic_DNA"/>
</dbReference>
<comment type="catalytic activity">
    <reaction evidence="15">
        <text>a ubiquinone + NADH + 5 H(+)(in) = a ubiquinol + NAD(+) + 4 H(+)(out)</text>
        <dbReference type="Rhea" id="RHEA:29091"/>
        <dbReference type="Rhea" id="RHEA-COMP:9565"/>
        <dbReference type="Rhea" id="RHEA-COMP:9566"/>
        <dbReference type="ChEBI" id="CHEBI:15378"/>
        <dbReference type="ChEBI" id="CHEBI:16389"/>
        <dbReference type="ChEBI" id="CHEBI:17976"/>
        <dbReference type="ChEBI" id="CHEBI:57540"/>
        <dbReference type="ChEBI" id="CHEBI:57945"/>
        <dbReference type="EC" id="7.1.1.2"/>
    </reaction>
</comment>
<evidence type="ECO:0000256" key="5">
    <source>
        <dbReference type="ARBA" id="ARBA00022448"/>
    </source>
</evidence>
<evidence type="ECO:0000256" key="12">
    <source>
        <dbReference type="ARBA" id="ARBA00023128"/>
    </source>
</evidence>
<dbReference type="GO" id="GO:0031966">
    <property type="term" value="C:mitochondrial membrane"/>
    <property type="evidence" value="ECO:0007669"/>
    <property type="project" value="UniProtKB-SubCell"/>
</dbReference>
<keyword evidence="12 17" id="KW-0496">Mitochondrion</keyword>
<dbReference type="InterPro" id="IPR050269">
    <property type="entry name" value="ComplexI_Subunit6"/>
</dbReference>
<geneLocation type="mitochondrion" evidence="17"/>
<evidence type="ECO:0000256" key="10">
    <source>
        <dbReference type="ARBA" id="ARBA00022989"/>
    </source>
</evidence>
<keyword evidence="8" id="KW-1278">Translocase</keyword>
<dbReference type="PANTHER" id="PTHR11435">
    <property type="entry name" value="NADH UBIQUINONE OXIDOREDUCTASE SUBUNIT ND6"/>
    <property type="match status" value="1"/>
</dbReference>
<evidence type="ECO:0000256" key="15">
    <source>
        <dbReference type="ARBA" id="ARBA00049551"/>
    </source>
</evidence>
<dbReference type="EC" id="7.1.1.2" evidence="3"/>
<name>A0A346RJJ1_9CUCU</name>
<keyword evidence="6" id="KW-0679">Respiratory chain</keyword>
<evidence type="ECO:0000313" key="17">
    <source>
        <dbReference type="EMBL" id="AXS66238.1"/>
    </source>
</evidence>
<evidence type="ECO:0000256" key="6">
    <source>
        <dbReference type="ARBA" id="ARBA00022660"/>
    </source>
</evidence>
<protein>
    <recommendedName>
        <fullName evidence="4">NADH-ubiquinone oxidoreductase chain 6</fullName>
        <ecNumber evidence="3">7.1.1.2</ecNumber>
    </recommendedName>
    <alternativeName>
        <fullName evidence="14">NADH dehydrogenase subunit 6</fullName>
    </alternativeName>
</protein>
<keyword evidence="10 16" id="KW-1133">Transmembrane helix</keyword>
<gene>
    <name evidence="17" type="primary">nad6</name>
</gene>
<evidence type="ECO:0000256" key="16">
    <source>
        <dbReference type="SAM" id="Phobius"/>
    </source>
</evidence>
<proteinExistence type="inferred from homology"/>
<evidence type="ECO:0000256" key="7">
    <source>
        <dbReference type="ARBA" id="ARBA00022692"/>
    </source>
</evidence>
<evidence type="ECO:0000256" key="1">
    <source>
        <dbReference type="ARBA" id="ARBA00004225"/>
    </source>
</evidence>